<keyword evidence="5 7" id="KW-1133">Transmembrane helix</keyword>
<dbReference type="InterPro" id="IPR020846">
    <property type="entry name" value="MFS_dom"/>
</dbReference>
<keyword evidence="3" id="KW-1003">Cell membrane</keyword>
<dbReference type="RefSeq" id="WP_307257104.1">
    <property type="nucleotide sequence ID" value="NZ_JAUSUC010000014.1"/>
</dbReference>
<keyword evidence="6 7" id="KW-0472">Membrane</keyword>
<feature type="transmembrane region" description="Helical" evidence="7">
    <location>
        <begin position="131"/>
        <end position="154"/>
    </location>
</feature>
<feature type="transmembrane region" description="Helical" evidence="7">
    <location>
        <begin position="287"/>
        <end position="305"/>
    </location>
</feature>
<sequence>MKKNNVKWRLFAEGIQNSLFYMLFPFIIMYLNTAWGPLVASAALVSISIMGVISGIYGGIFADKFGRSRLIIITSLSFFFSILLFIIGRLIENNILIYLSFGVISIAYSIYMPVGRAYFADWLKEDEQKKIFVASYQVFNIAVVCGPLLGSFVFNALPMWFIFGSIFSTLILVYISICKTPEKKNITNNKVAIKEKFVFLNAISLIFIDKRLLLFVLGSVFAAQAFMQLEILLPAKVMAELLKSTNFFNITLNSTQYFASFLMLNGILVIILGSVFSKLSSHYSNRFGFVSSSFLYGLSMIVFAFAQNYLWFLIAVIIFTIAELLIVSTQDTYIAKIAPEEQRARYFAAANIRYSISRIFAPQLLALVPLLQYKGAFLVSALSAFISAIIFIWLFQSQLSYAHTKQHTKET</sequence>
<evidence type="ECO:0000313" key="9">
    <source>
        <dbReference type="EMBL" id="MDQ0215110.1"/>
    </source>
</evidence>
<keyword evidence="4 7" id="KW-0812">Transmembrane</keyword>
<reference evidence="9" key="1">
    <citation type="submission" date="2023-07" db="EMBL/GenBank/DDBJ databases">
        <title>Genomic Encyclopedia of Type Strains, Phase IV (KMG-IV): sequencing the most valuable type-strain genomes for metagenomic binning, comparative biology and taxonomic classification.</title>
        <authorList>
            <person name="Goeker M."/>
        </authorList>
    </citation>
    <scope>NUCLEOTIDE SEQUENCE</scope>
    <source>
        <strain evidence="9">DSM 23947</strain>
    </source>
</reference>
<feature type="domain" description="Major facilitator superfamily (MFS) profile" evidence="8">
    <location>
        <begin position="1"/>
        <end position="399"/>
    </location>
</feature>
<dbReference type="InterPro" id="IPR050171">
    <property type="entry name" value="MFS_Transporters"/>
</dbReference>
<dbReference type="InterPro" id="IPR011701">
    <property type="entry name" value="MFS"/>
</dbReference>
<name>A0AAJ1SYG0_9BACI</name>
<proteinExistence type="predicted"/>
<dbReference type="Pfam" id="PF07690">
    <property type="entry name" value="MFS_1"/>
    <property type="match status" value="1"/>
</dbReference>
<feature type="transmembrane region" description="Helical" evidence="7">
    <location>
        <begin position="377"/>
        <end position="395"/>
    </location>
</feature>
<feature type="transmembrane region" description="Helical" evidence="7">
    <location>
        <begin position="12"/>
        <end position="32"/>
    </location>
</feature>
<keyword evidence="10" id="KW-1185">Reference proteome</keyword>
<evidence type="ECO:0000256" key="1">
    <source>
        <dbReference type="ARBA" id="ARBA00004651"/>
    </source>
</evidence>
<accession>A0AAJ1SYG0</accession>
<feature type="transmembrane region" description="Helical" evidence="7">
    <location>
        <begin position="97"/>
        <end position="119"/>
    </location>
</feature>
<evidence type="ECO:0000256" key="6">
    <source>
        <dbReference type="ARBA" id="ARBA00023136"/>
    </source>
</evidence>
<feature type="transmembrane region" description="Helical" evidence="7">
    <location>
        <begin position="311"/>
        <end position="329"/>
    </location>
</feature>
<organism evidence="9 10">
    <name type="scientific">Oikeobacillus pervagus</name>
    <dbReference type="NCBI Taxonomy" id="1325931"/>
    <lineage>
        <taxon>Bacteria</taxon>
        <taxon>Bacillati</taxon>
        <taxon>Bacillota</taxon>
        <taxon>Bacilli</taxon>
        <taxon>Bacillales</taxon>
        <taxon>Bacillaceae</taxon>
        <taxon>Oikeobacillus</taxon>
    </lineage>
</organism>
<dbReference type="AlphaFoldDB" id="A0AAJ1SYG0"/>
<protein>
    <submittedName>
        <fullName evidence="9">MFS family permease</fullName>
    </submittedName>
</protein>
<feature type="transmembrane region" description="Helical" evidence="7">
    <location>
        <begin position="70"/>
        <end position="91"/>
    </location>
</feature>
<keyword evidence="2" id="KW-0813">Transport</keyword>
<dbReference type="Proteomes" id="UP001237207">
    <property type="component" value="Unassembled WGS sequence"/>
</dbReference>
<dbReference type="SUPFAM" id="SSF103473">
    <property type="entry name" value="MFS general substrate transporter"/>
    <property type="match status" value="1"/>
</dbReference>
<feature type="transmembrane region" description="Helical" evidence="7">
    <location>
        <begin position="350"/>
        <end position="371"/>
    </location>
</feature>
<dbReference type="Gene3D" id="1.20.1250.20">
    <property type="entry name" value="MFS general substrate transporter like domains"/>
    <property type="match status" value="2"/>
</dbReference>
<feature type="transmembrane region" description="Helical" evidence="7">
    <location>
        <begin position="38"/>
        <end position="58"/>
    </location>
</feature>
<feature type="transmembrane region" description="Helical" evidence="7">
    <location>
        <begin position="212"/>
        <end position="235"/>
    </location>
</feature>
<feature type="transmembrane region" description="Helical" evidence="7">
    <location>
        <begin position="160"/>
        <end position="177"/>
    </location>
</feature>
<comment type="caution">
    <text evidence="9">The sequence shown here is derived from an EMBL/GenBank/DDBJ whole genome shotgun (WGS) entry which is preliminary data.</text>
</comment>
<evidence type="ECO:0000313" key="10">
    <source>
        <dbReference type="Proteomes" id="UP001237207"/>
    </source>
</evidence>
<evidence type="ECO:0000256" key="3">
    <source>
        <dbReference type="ARBA" id="ARBA00022475"/>
    </source>
</evidence>
<dbReference type="GO" id="GO:0022857">
    <property type="term" value="F:transmembrane transporter activity"/>
    <property type="evidence" value="ECO:0007669"/>
    <property type="project" value="InterPro"/>
</dbReference>
<feature type="transmembrane region" description="Helical" evidence="7">
    <location>
        <begin position="255"/>
        <end position="275"/>
    </location>
</feature>
<gene>
    <name evidence="9" type="ORF">J2S13_001509</name>
</gene>
<dbReference type="PROSITE" id="PS50850">
    <property type="entry name" value="MFS"/>
    <property type="match status" value="1"/>
</dbReference>
<dbReference type="PANTHER" id="PTHR23517">
    <property type="entry name" value="RESISTANCE PROTEIN MDTM, PUTATIVE-RELATED-RELATED"/>
    <property type="match status" value="1"/>
</dbReference>
<dbReference type="EMBL" id="JAUSUC010000014">
    <property type="protein sequence ID" value="MDQ0215110.1"/>
    <property type="molecule type" value="Genomic_DNA"/>
</dbReference>
<evidence type="ECO:0000256" key="7">
    <source>
        <dbReference type="SAM" id="Phobius"/>
    </source>
</evidence>
<evidence type="ECO:0000256" key="5">
    <source>
        <dbReference type="ARBA" id="ARBA00022989"/>
    </source>
</evidence>
<dbReference type="PANTHER" id="PTHR23517:SF3">
    <property type="entry name" value="INTEGRAL MEMBRANE TRANSPORT PROTEIN"/>
    <property type="match status" value="1"/>
</dbReference>
<comment type="subcellular location">
    <subcellularLocation>
        <location evidence="1">Cell membrane</location>
        <topology evidence="1">Multi-pass membrane protein</topology>
    </subcellularLocation>
</comment>
<dbReference type="InterPro" id="IPR036259">
    <property type="entry name" value="MFS_trans_sf"/>
</dbReference>
<evidence type="ECO:0000259" key="8">
    <source>
        <dbReference type="PROSITE" id="PS50850"/>
    </source>
</evidence>
<evidence type="ECO:0000256" key="2">
    <source>
        <dbReference type="ARBA" id="ARBA00022448"/>
    </source>
</evidence>
<dbReference type="GO" id="GO:0005886">
    <property type="term" value="C:plasma membrane"/>
    <property type="evidence" value="ECO:0007669"/>
    <property type="project" value="UniProtKB-SubCell"/>
</dbReference>
<evidence type="ECO:0000256" key="4">
    <source>
        <dbReference type="ARBA" id="ARBA00022692"/>
    </source>
</evidence>